<dbReference type="Gene3D" id="2.10.270.10">
    <property type="entry name" value="Cholin Binding"/>
    <property type="match status" value="4"/>
</dbReference>
<dbReference type="InterPro" id="IPR018337">
    <property type="entry name" value="Cell_wall/Cho-bd_repeat"/>
</dbReference>
<feature type="signal peptide" evidence="5">
    <location>
        <begin position="1"/>
        <end position="31"/>
    </location>
</feature>
<evidence type="ECO:0000256" key="2">
    <source>
        <dbReference type="ARBA" id="ARBA00022737"/>
    </source>
</evidence>
<dbReference type="Gene3D" id="3.60.10.10">
    <property type="entry name" value="Endonuclease/exonuclease/phosphatase"/>
    <property type="match status" value="1"/>
</dbReference>
<feature type="chain" id="PRO_5046695396" description="Multifunctional 2',3'-cyclic-nucleotide 2'-phosphodiesterase/5'-nucleotidase/3'-nucleotidase" evidence="5">
    <location>
        <begin position="32"/>
        <end position="1528"/>
    </location>
</feature>
<dbReference type="EMBL" id="CALBWS010000043">
    <property type="protein sequence ID" value="CAH2717288.1"/>
    <property type="molecule type" value="Genomic_DNA"/>
</dbReference>
<dbReference type="PANTHER" id="PTHR42834">
    <property type="entry name" value="ENDONUCLEASE/EXONUCLEASE/PHOSPHATASE FAMILY PROTEIN (AFU_ORTHOLOGUE AFUA_3G09210)"/>
    <property type="match status" value="1"/>
</dbReference>
<evidence type="ECO:0000313" key="10">
    <source>
        <dbReference type="EMBL" id="CAH2717288.1"/>
    </source>
</evidence>
<evidence type="ECO:0000259" key="7">
    <source>
        <dbReference type="Pfam" id="PF02872"/>
    </source>
</evidence>
<feature type="repeat" description="Cell wall-binding" evidence="3">
    <location>
        <begin position="1390"/>
        <end position="1409"/>
    </location>
</feature>
<feature type="repeat" description="Cell wall-binding" evidence="3">
    <location>
        <begin position="1450"/>
        <end position="1469"/>
    </location>
</feature>
<dbReference type="RefSeq" id="WP_248737512.1">
    <property type="nucleotide sequence ID" value="NZ_CALBWS010000043.1"/>
</dbReference>
<feature type="repeat" description="Cell wall-binding" evidence="3">
    <location>
        <begin position="1290"/>
        <end position="1309"/>
    </location>
</feature>
<dbReference type="Proteomes" id="UP000838308">
    <property type="component" value="Unassembled WGS sequence"/>
</dbReference>
<feature type="repeat" description="Cell wall-binding" evidence="3">
    <location>
        <begin position="1490"/>
        <end position="1509"/>
    </location>
</feature>
<dbReference type="Pfam" id="PF02872">
    <property type="entry name" value="5_nucleotid_C"/>
    <property type="match status" value="1"/>
</dbReference>
<proteinExistence type="predicted"/>
<evidence type="ECO:0000256" key="3">
    <source>
        <dbReference type="PROSITE-ProRule" id="PRU00591"/>
    </source>
</evidence>
<evidence type="ECO:0000259" key="9">
    <source>
        <dbReference type="Pfam" id="PF19886"/>
    </source>
</evidence>
<name>A0ABN8KU22_9BACI</name>
<dbReference type="SUPFAM" id="SSF56300">
    <property type="entry name" value="Metallo-dependent phosphatases"/>
    <property type="match status" value="1"/>
</dbReference>
<dbReference type="InterPro" id="IPR008334">
    <property type="entry name" value="5'-Nucleotdase_C"/>
</dbReference>
<feature type="repeat" description="Cell wall-binding" evidence="3">
    <location>
        <begin position="1350"/>
        <end position="1369"/>
    </location>
</feature>
<dbReference type="SUPFAM" id="SSF56219">
    <property type="entry name" value="DNase I-like"/>
    <property type="match status" value="1"/>
</dbReference>
<feature type="repeat" description="Cell wall-binding" evidence="3">
    <location>
        <begin position="1310"/>
        <end position="1329"/>
    </location>
</feature>
<dbReference type="Gene3D" id="3.90.780.10">
    <property type="entry name" value="5'-Nucleotidase, C-terminal domain"/>
    <property type="match status" value="1"/>
</dbReference>
<evidence type="ECO:0000259" key="6">
    <source>
        <dbReference type="Pfam" id="PF00149"/>
    </source>
</evidence>
<dbReference type="Gene3D" id="3.60.21.10">
    <property type="match status" value="1"/>
</dbReference>
<dbReference type="PRINTS" id="PR01607">
    <property type="entry name" value="APYRASEFAMLY"/>
</dbReference>
<dbReference type="InterPro" id="IPR036691">
    <property type="entry name" value="Endo/exonu/phosph_ase_sf"/>
</dbReference>
<feature type="repeat" description="Cell wall-binding" evidence="3">
    <location>
        <begin position="1330"/>
        <end position="1349"/>
    </location>
</feature>
<dbReference type="SUPFAM" id="SSF69360">
    <property type="entry name" value="Cell wall binding repeat"/>
    <property type="match status" value="2"/>
</dbReference>
<keyword evidence="2" id="KW-0677">Repeat</keyword>
<dbReference type="InterPro" id="IPR004843">
    <property type="entry name" value="Calcineurin-like_PHP"/>
</dbReference>
<dbReference type="Pfam" id="PF19580">
    <property type="entry name" value="Exo_endo_phos_3"/>
    <property type="match status" value="1"/>
</dbReference>
<feature type="repeat" description="Cell wall-binding" evidence="3">
    <location>
        <begin position="1470"/>
        <end position="1489"/>
    </location>
</feature>
<evidence type="ECO:0000256" key="4">
    <source>
        <dbReference type="SAM" id="MobiDB-lite"/>
    </source>
</evidence>
<feature type="repeat" description="Cell wall-binding" evidence="3">
    <location>
        <begin position="1410"/>
        <end position="1429"/>
    </location>
</feature>
<feature type="repeat" description="Cell wall-binding" evidence="3">
    <location>
        <begin position="1430"/>
        <end position="1449"/>
    </location>
</feature>
<feature type="region of interest" description="Disordered" evidence="4">
    <location>
        <begin position="532"/>
        <end position="558"/>
    </location>
</feature>
<gene>
    <name evidence="10" type="ORF">BACCIP111895_04479</name>
</gene>
<feature type="repeat" description="Cell wall-binding" evidence="3">
    <location>
        <begin position="1229"/>
        <end position="1248"/>
    </location>
</feature>
<feature type="domain" description="Calcineurin-like phosphoesterase" evidence="6">
    <location>
        <begin position="735"/>
        <end position="944"/>
    </location>
</feature>
<dbReference type="Pfam" id="PF01473">
    <property type="entry name" value="Choline_bind_1"/>
    <property type="match status" value="6"/>
</dbReference>
<dbReference type="InterPro" id="IPR036907">
    <property type="entry name" value="5'-Nucleotdase_C_sf"/>
</dbReference>
<sequence>MKFFKKQMFILVTIFTLLASYVLPYINHANAAENYITVAQAIANNSGSATVKGYIVAFTKGTKSYSFTGPFSNDDNFAIADSPDEKDPAKIMPVQLTTNYKSQFGLMTNPTHIGKQVFVTGTLIAYFSVPGLKTPTAISFEGGGGGPVDPPVDGIKISAIQGESHTSPYNSQNVKSVQGIVTFVKDASNFYMQDPKPDSSAKTSEGILVYQKNHTVKVGDLVAVDALVKEWVLEGYSDMLKTDLATTELDASAGKVTVIASGQELPKALVIGKDIHPPTQVVDNDKFAAFDPEEDGIDFYESIEGMRVAIENPMAVAPQRYGEVPVIAEKVEGKVYTTPGGIPITIDNMNPERLPLLFTVKDETYKVKTGDKYNGTVTGVITYTFQNYKLLTNKADLPQLVESDYTQEVTDIVKDDDKLTVASYNMENYTKADAAKTSKIADSFVNNMNKPDIIGLVEVQDNNGETAGGTAANQNYQALIDAIKAKGGPTYEWTDIEPVDNQDGGAPNGNIRVGYIYNPDRVSLKAGAQKGSSTQSVGYQNGSLTLNPGRIDPTNSAFSSSRKPLAAEFMFKGEDVIVIANHFNSKGGDQPIFGKNQPPVLGSEAKRVQIAGIVNNFIKDVKSKNADANVVVLGDLNDFEFSNPLTALKGQELTNLIEKVPAPERFTYSYQGNSQVLDHLLVSNNLVKRSEIDIVHLNSPFTPMHGRVSDHDAILAQINLKSGPIPPEHKAIDLSIMHVNDTHANVEQYPKLTNAVKEVRGQKPNALLVDAGDVFSGTLYFNQYLGQADLGFMNDLGYDAMTFGNHEFDKDSKVLADFIKEMKFPLVSANVNVTKDPLLGPLFKNEIKTDSKGGSIYPAIIKEVDGEKVGIFGLTTEDTTFLANPSKDIVFENAVEKAKSTVAALEEQGINKIVVLSHLGYGPDQQLASAVDGIDVIVGGHTHTKLDKPVLINKAEPTVIVQANEYLKYLGVLNVSFDENGVVKAQEGKLLDVNTYKADEAAQAKVDELKKPLDELKKTVIGSSNVLLDGERNNVRYKETNLGNLIADGMAQKANEILKNNTTIAMQNGGGIRASIKQGDVTLGDIHTVMPFANLLVTLDLTGEEIWQALEHSVSKVESGAGQFMQVSGIQFKYDPAKPAFNRVWDVKVKTANGFEPVDKKKTYSVATNAFVADGGDGFTMFKKAKDAGRIHELLLVDYEILTEYFKKNSPVSPAVEGRIFAGEQPKQQTGWVELEGVWYYFNEKGEKATGWLHLEDKTYYLDTKTGARKSGLVEVEGKKYYFGTDGVMQSGWITLGGNKYYFGTKGDMQTGFVTIEGKKYYFGTDGVMQTGWITLGGNKYYFGTKGDMQTGFVTIEGKKYYFDANGVMKTNWVKVEGKWYFMAGNGIMQTGWVKDQGKWYFMAGNGIMQTGWVKDQGKWYFMAGNGIMQTGWVKDQGKWYFLAADGAMKTGWISSQNKWYFLDSTGAMKTGWAKVNGQWYYMNASGAMKTGWLYVGGKWYYLYANGKMAASTKIQGYKLGADGAWIR</sequence>
<organism evidence="10 11">
    <name type="scientific">Neobacillus rhizosphaerae</name>
    <dbReference type="NCBI Taxonomy" id="2880965"/>
    <lineage>
        <taxon>Bacteria</taxon>
        <taxon>Bacillati</taxon>
        <taxon>Bacillota</taxon>
        <taxon>Bacilli</taxon>
        <taxon>Bacillales</taxon>
        <taxon>Bacillaceae</taxon>
        <taxon>Neobacillus</taxon>
    </lineage>
</organism>
<dbReference type="PROSITE" id="PS51170">
    <property type="entry name" value="CW"/>
    <property type="match status" value="11"/>
</dbReference>
<dbReference type="Pfam" id="PF00149">
    <property type="entry name" value="Metallophos"/>
    <property type="match status" value="1"/>
</dbReference>
<keyword evidence="1 5" id="KW-0732">Signal</keyword>
<evidence type="ECO:0008006" key="12">
    <source>
        <dbReference type="Google" id="ProtNLM"/>
    </source>
</evidence>
<dbReference type="SUPFAM" id="SSF55816">
    <property type="entry name" value="5'-nucleotidase (syn. UDP-sugar hydrolase), C-terminal domain"/>
    <property type="match status" value="1"/>
</dbReference>
<keyword evidence="11" id="KW-1185">Reference proteome</keyword>
<feature type="domain" description="5'-Nucleotidase C-terminal" evidence="7">
    <location>
        <begin position="1020"/>
        <end position="1183"/>
    </location>
</feature>
<dbReference type="Pfam" id="PF19886">
    <property type="entry name" value="DUF6359"/>
    <property type="match status" value="1"/>
</dbReference>
<evidence type="ECO:0000259" key="8">
    <source>
        <dbReference type="Pfam" id="PF19580"/>
    </source>
</evidence>
<evidence type="ECO:0000256" key="5">
    <source>
        <dbReference type="SAM" id="SignalP"/>
    </source>
</evidence>
<evidence type="ECO:0000313" key="11">
    <source>
        <dbReference type="Proteomes" id="UP000838308"/>
    </source>
</evidence>
<comment type="caution">
    <text evidence="10">The sequence shown here is derived from an EMBL/GenBank/DDBJ whole genome shotgun (WGS) entry which is preliminary data.</text>
</comment>
<feature type="compositionally biased region" description="Polar residues" evidence="4">
    <location>
        <begin position="532"/>
        <end position="546"/>
    </location>
</feature>
<dbReference type="InterPro" id="IPR005135">
    <property type="entry name" value="Endo/exonuclease/phosphatase"/>
</dbReference>
<dbReference type="InterPro" id="IPR006179">
    <property type="entry name" value="5_nucleotidase/apyrase"/>
</dbReference>
<dbReference type="InterPro" id="IPR045939">
    <property type="entry name" value="YhcR_N"/>
</dbReference>
<feature type="domain" description="Endonuclease YhcR N-terminal" evidence="9">
    <location>
        <begin position="36"/>
        <end position="140"/>
    </location>
</feature>
<accession>A0ABN8KU22</accession>
<protein>
    <recommendedName>
        <fullName evidence="12">Multifunctional 2',3'-cyclic-nucleotide 2'-phosphodiesterase/5'-nucleotidase/3'-nucleotidase</fullName>
    </recommendedName>
</protein>
<dbReference type="PANTHER" id="PTHR42834:SF1">
    <property type="entry name" value="ENDONUCLEASE_EXONUCLEASE_PHOSPHATASE FAMILY PROTEIN (AFU_ORTHOLOGUE AFUA_3G09210)"/>
    <property type="match status" value="1"/>
</dbReference>
<evidence type="ECO:0000256" key="1">
    <source>
        <dbReference type="ARBA" id="ARBA00022729"/>
    </source>
</evidence>
<dbReference type="CDD" id="cd04486">
    <property type="entry name" value="YhcR_OBF_like"/>
    <property type="match status" value="1"/>
</dbReference>
<dbReference type="InterPro" id="IPR029052">
    <property type="entry name" value="Metallo-depent_PP-like"/>
</dbReference>
<feature type="domain" description="Endonuclease/exonuclease/phosphatase" evidence="8">
    <location>
        <begin position="553"/>
        <end position="693"/>
    </location>
</feature>
<dbReference type="Pfam" id="PF19127">
    <property type="entry name" value="Choline_bind_3"/>
    <property type="match status" value="4"/>
</dbReference>
<reference evidence="10" key="1">
    <citation type="submission" date="2022-04" db="EMBL/GenBank/DDBJ databases">
        <authorList>
            <person name="Criscuolo A."/>
        </authorList>
    </citation>
    <scope>NUCLEOTIDE SEQUENCE</scope>
    <source>
        <strain evidence="10">CIP111895</strain>
    </source>
</reference>